<proteinExistence type="inferred from homology"/>
<dbReference type="OrthoDB" id="10248475at2759"/>
<dbReference type="PANTHER" id="PTHR11002:SF76">
    <property type="entry name" value="CARBONIC ANHYDRASE"/>
    <property type="match status" value="1"/>
</dbReference>
<dbReference type="SMART" id="SM00947">
    <property type="entry name" value="Pro_CA"/>
    <property type="match status" value="1"/>
</dbReference>
<evidence type="ECO:0000256" key="2">
    <source>
        <dbReference type="ARBA" id="ARBA00012925"/>
    </source>
</evidence>
<dbReference type="EMBL" id="AACS02000002">
    <property type="protein sequence ID" value="EAU88748.1"/>
    <property type="molecule type" value="Genomic_DNA"/>
</dbReference>
<evidence type="ECO:0000256" key="1">
    <source>
        <dbReference type="ARBA" id="ARBA00006217"/>
    </source>
</evidence>
<dbReference type="eggNOG" id="KOG1578">
    <property type="taxonomic scope" value="Eukaryota"/>
</dbReference>
<feature type="binding site" evidence="7">
    <location>
        <position position="102"/>
    </location>
    <ligand>
        <name>Zn(2+)</name>
        <dbReference type="ChEBI" id="CHEBI:29105"/>
    </ligand>
</feature>
<dbReference type="InterPro" id="IPR036874">
    <property type="entry name" value="Carbonic_anhydrase_sf"/>
</dbReference>
<accession>A8NEK8</accession>
<dbReference type="Proteomes" id="UP000001861">
    <property type="component" value="Unassembled WGS sequence"/>
</dbReference>
<comment type="cofactor">
    <cofactor evidence="7">
        <name>Zn(2+)</name>
        <dbReference type="ChEBI" id="CHEBI:29105"/>
    </cofactor>
    <text evidence="7">Binds 1 zinc ion per subunit.</text>
</comment>
<dbReference type="GO" id="GO:0004089">
    <property type="term" value="F:carbonate dehydratase activity"/>
    <property type="evidence" value="ECO:0007669"/>
    <property type="project" value="UniProtKB-UniRule"/>
</dbReference>
<organism evidence="9 10">
    <name type="scientific">Coprinopsis cinerea (strain Okayama-7 / 130 / ATCC MYA-4618 / FGSC 9003)</name>
    <name type="common">Inky cap fungus</name>
    <name type="synonym">Hormographiella aspergillata</name>
    <dbReference type="NCBI Taxonomy" id="240176"/>
    <lineage>
        <taxon>Eukaryota</taxon>
        <taxon>Fungi</taxon>
        <taxon>Dikarya</taxon>
        <taxon>Basidiomycota</taxon>
        <taxon>Agaricomycotina</taxon>
        <taxon>Agaricomycetes</taxon>
        <taxon>Agaricomycetidae</taxon>
        <taxon>Agaricales</taxon>
        <taxon>Agaricineae</taxon>
        <taxon>Psathyrellaceae</taxon>
        <taxon>Coprinopsis</taxon>
    </lineage>
</organism>
<dbReference type="Pfam" id="PF00484">
    <property type="entry name" value="Pro_CA"/>
    <property type="match status" value="1"/>
</dbReference>
<dbReference type="OMA" id="CGGIWAS"/>
<dbReference type="GeneID" id="6009550"/>
<dbReference type="EC" id="4.2.1.1" evidence="2 8"/>
<evidence type="ECO:0000256" key="4">
    <source>
        <dbReference type="ARBA" id="ARBA00022833"/>
    </source>
</evidence>
<feature type="binding site" evidence="7">
    <location>
        <position position="48"/>
    </location>
    <ligand>
        <name>Zn(2+)</name>
        <dbReference type="ChEBI" id="CHEBI:29105"/>
    </ligand>
</feature>
<feature type="binding site" evidence="7">
    <location>
        <position position="46"/>
    </location>
    <ligand>
        <name>Zn(2+)</name>
        <dbReference type="ChEBI" id="CHEBI:29105"/>
    </ligand>
</feature>
<dbReference type="SUPFAM" id="SSF53056">
    <property type="entry name" value="beta-carbonic anhydrase, cab"/>
    <property type="match status" value="1"/>
</dbReference>
<dbReference type="GO" id="GO:0008270">
    <property type="term" value="F:zinc ion binding"/>
    <property type="evidence" value="ECO:0007669"/>
    <property type="project" value="UniProtKB-UniRule"/>
</dbReference>
<dbReference type="VEuPathDB" id="FungiDB:CC1G_01121"/>
<dbReference type="GO" id="GO:0034599">
    <property type="term" value="P:cellular response to oxidative stress"/>
    <property type="evidence" value="ECO:0007669"/>
    <property type="project" value="TreeGrafter"/>
</dbReference>
<dbReference type="GO" id="GO:0071244">
    <property type="term" value="P:cellular response to carbon dioxide"/>
    <property type="evidence" value="ECO:0007669"/>
    <property type="project" value="TreeGrafter"/>
</dbReference>
<comment type="function">
    <text evidence="8">Reversible hydration of carbon dioxide.</text>
</comment>
<feature type="binding site" evidence="7">
    <location>
        <position position="105"/>
    </location>
    <ligand>
        <name>Zn(2+)</name>
        <dbReference type="ChEBI" id="CHEBI:29105"/>
    </ligand>
</feature>
<dbReference type="RefSeq" id="XP_001833059.1">
    <property type="nucleotide sequence ID" value="XM_001833007.2"/>
</dbReference>
<evidence type="ECO:0000256" key="3">
    <source>
        <dbReference type="ARBA" id="ARBA00022723"/>
    </source>
</evidence>
<dbReference type="STRING" id="240176.A8NEK8"/>
<name>A8NEK8_COPC7</name>
<dbReference type="InParanoid" id="A8NEK8"/>
<evidence type="ECO:0000256" key="5">
    <source>
        <dbReference type="ARBA" id="ARBA00023239"/>
    </source>
</evidence>
<keyword evidence="4 7" id="KW-0862">Zinc</keyword>
<evidence type="ECO:0000256" key="8">
    <source>
        <dbReference type="RuleBase" id="RU003956"/>
    </source>
</evidence>
<keyword evidence="10" id="KW-1185">Reference proteome</keyword>
<dbReference type="Gene3D" id="3.40.1050.10">
    <property type="entry name" value="Carbonic anhydrase"/>
    <property type="match status" value="1"/>
</dbReference>
<reference evidence="9 10" key="1">
    <citation type="journal article" date="2010" name="Proc. Natl. Acad. Sci. U.S.A.">
        <title>Insights into evolution of multicellular fungi from the assembled chromosomes of the mushroom Coprinopsis cinerea (Coprinus cinereus).</title>
        <authorList>
            <person name="Stajich J.E."/>
            <person name="Wilke S.K."/>
            <person name="Ahren D."/>
            <person name="Au C.H."/>
            <person name="Birren B.W."/>
            <person name="Borodovsky M."/>
            <person name="Burns C."/>
            <person name="Canback B."/>
            <person name="Casselton L.A."/>
            <person name="Cheng C.K."/>
            <person name="Deng J."/>
            <person name="Dietrich F.S."/>
            <person name="Fargo D.C."/>
            <person name="Farman M.L."/>
            <person name="Gathman A.C."/>
            <person name="Goldberg J."/>
            <person name="Guigo R."/>
            <person name="Hoegger P.J."/>
            <person name="Hooker J.B."/>
            <person name="Huggins A."/>
            <person name="James T.Y."/>
            <person name="Kamada T."/>
            <person name="Kilaru S."/>
            <person name="Kodira C."/>
            <person name="Kues U."/>
            <person name="Kupfer D."/>
            <person name="Kwan H.S."/>
            <person name="Lomsadze A."/>
            <person name="Li W."/>
            <person name="Lilly W.W."/>
            <person name="Ma L.J."/>
            <person name="Mackey A.J."/>
            <person name="Manning G."/>
            <person name="Martin F."/>
            <person name="Muraguchi H."/>
            <person name="Natvig D.O."/>
            <person name="Palmerini H."/>
            <person name="Ramesh M.A."/>
            <person name="Rehmeyer C.J."/>
            <person name="Roe B.A."/>
            <person name="Shenoy N."/>
            <person name="Stanke M."/>
            <person name="Ter-Hovhannisyan V."/>
            <person name="Tunlid A."/>
            <person name="Velagapudi R."/>
            <person name="Vision T.J."/>
            <person name="Zeng Q."/>
            <person name="Zolan M.E."/>
            <person name="Pukkila P.J."/>
        </authorList>
    </citation>
    <scope>NUCLEOTIDE SEQUENCE [LARGE SCALE GENOMIC DNA]</scope>
    <source>
        <strain evidence="10">Okayama-7 / 130 / ATCC MYA-4618 / FGSC 9003</strain>
    </source>
</reference>
<evidence type="ECO:0000256" key="6">
    <source>
        <dbReference type="ARBA" id="ARBA00048348"/>
    </source>
</evidence>
<keyword evidence="5 8" id="KW-0456">Lyase</keyword>
<comment type="caution">
    <text evidence="9">The sequence shown here is derived from an EMBL/GenBank/DDBJ whole genome shotgun (WGS) entry which is preliminary data.</text>
</comment>
<dbReference type="FunCoup" id="A8NEK8">
    <property type="interactions" value="244"/>
</dbReference>
<dbReference type="KEGG" id="cci:CC1G_01121"/>
<dbReference type="AlphaFoldDB" id="A8NEK8"/>
<evidence type="ECO:0000313" key="9">
    <source>
        <dbReference type="EMBL" id="EAU88748.1"/>
    </source>
</evidence>
<evidence type="ECO:0000256" key="7">
    <source>
        <dbReference type="PIRSR" id="PIRSR601765-1"/>
    </source>
</evidence>
<comment type="catalytic activity">
    <reaction evidence="6 8">
        <text>hydrogencarbonate + H(+) = CO2 + H2O</text>
        <dbReference type="Rhea" id="RHEA:10748"/>
        <dbReference type="ChEBI" id="CHEBI:15377"/>
        <dbReference type="ChEBI" id="CHEBI:15378"/>
        <dbReference type="ChEBI" id="CHEBI:16526"/>
        <dbReference type="ChEBI" id="CHEBI:17544"/>
        <dbReference type="EC" id="4.2.1.1"/>
    </reaction>
</comment>
<protein>
    <recommendedName>
        <fullName evidence="2 8">Carbonic anhydrase</fullName>
        <ecNumber evidence="2 8">4.2.1.1</ecNumber>
    </recommendedName>
    <alternativeName>
        <fullName evidence="8">Carbonate dehydratase</fullName>
    </alternativeName>
</protein>
<sequence>MSRHEHPIQRMLTANAQWAEDVQRAEPSFFEQSAKGQSPHTLWIGCADSRVPDSIVTGSKPGEIFVHRNIANQLKLDDYNALSVLRYAVDYLGVEHVVVVGHTECGGAAACLAAAQDVNLDLDKPIATVGSLPPDSSLNRWLEPLTRLAVSLELSSTPHEEALPLVVEENVKMQVENLAKTHAITEAWTKGTRKGQDVWIHGWVYDISTGKLRDLNVSRGPPPKKPLAETPVCAEPEEYIPVDEPVYGQPSDYIHVDNALPYYYEEPEEYNPIKAGPAHYGVSEEYAQVDKPPKAGPIQVFA</sequence>
<comment type="similarity">
    <text evidence="1 8">Belongs to the beta-class carbonic anhydrase family.</text>
</comment>
<gene>
    <name evidence="9" type="ORF">CC1G_01121</name>
</gene>
<dbReference type="InterPro" id="IPR001765">
    <property type="entry name" value="Carbonic_anhydrase"/>
</dbReference>
<keyword evidence="3 7" id="KW-0479">Metal-binding</keyword>
<evidence type="ECO:0000313" key="10">
    <source>
        <dbReference type="Proteomes" id="UP000001861"/>
    </source>
</evidence>
<dbReference type="PANTHER" id="PTHR11002">
    <property type="entry name" value="CARBONIC ANHYDRASE"/>
    <property type="match status" value="1"/>
</dbReference>